<evidence type="ECO:0000313" key="1">
    <source>
        <dbReference type="Proteomes" id="UP000050741"/>
    </source>
</evidence>
<dbReference type="InterPro" id="IPR013785">
    <property type="entry name" value="Aldolase_TIM"/>
</dbReference>
<proteinExistence type="predicted"/>
<accession>A0A183BVF5</accession>
<dbReference type="Proteomes" id="UP000050741">
    <property type="component" value="Unassembled WGS sequence"/>
</dbReference>
<reference evidence="1" key="1">
    <citation type="submission" date="2013-12" db="EMBL/GenBank/DDBJ databases">
        <authorList>
            <person name="Aslett M."/>
        </authorList>
    </citation>
    <scope>NUCLEOTIDE SEQUENCE [LARGE SCALE GENOMIC DNA]</scope>
    <source>
        <strain evidence="1">Lindley</strain>
    </source>
</reference>
<dbReference type="WBParaSite" id="GPLIN_000459300">
    <property type="protein sequence ID" value="GPLIN_000459300"/>
    <property type="gene ID" value="GPLIN_000459300"/>
</dbReference>
<dbReference type="AlphaFoldDB" id="A0A183BVF5"/>
<name>A0A183BVF5_GLOPA</name>
<evidence type="ECO:0000313" key="2">
    <source>
        <dbReference type="WBParaSite" id="GPLIN_000459300"/>
    </source>
</evidence>
<reference evidence="2" key="3">
    <citation type="submission" date="2016-06" db="UniProtKB">
        <authorList>
            <consortium name="WormBaseParasite"/>
        </authorList>
    </citation>
    <scope>IDENTIFICATION</scope>
</reference>
<keyword evidence="1" id="KW-1185">Reference proteome</keyword>
<sequence>MQKYVKRVASNVYYQPLGKNKDTVDAVHGYELGVNNFRPYCDYFVVNRAVGRVKRELAELLRRDGYAHVAEAVGAQHRTETNSRKAVDE</sequence>
<reference evidence="1" key="2">
    <citation type="submission" date="2014-05" db="EMBL/GenBank/DDBJ databases">
        <title>The genome and life-stage specific transcriptomes of Globodera pallida elucidate key aspects of plant parasitism by a cyst nematode.</title>
        <authorList>
            <person name="Cotton J.A."/>
            <person name="Lilley C.J."/>
            <person name="Jones L.M."/>
            <person name="Kikuchi T."/>
            <person name="Reid A.J."/>
            <person name="Thorpe P."/>
            <person name="Tsai I.J."/>
            <person name="Beasley H."/>
            <person name="Blok V."/>
            <person name="Cock P.J.A."/>
            <person name="Van den Akker S.E."/>
            <person name="Holroyd N."/>
            <person name="Hunt M."/>
            <person name="Mantelin S."/>
            <person name="Naghra H."/>
            <person name="Pain A."/>
            <person name="Palomares-Rius J.E."/>
            <person name="Zarowiecki M."/>
            <person name="Berriman M."/>
            <person name="Jones J.T."/>
            <person name="Urwin P.E."/>
        </authorList>
    </citation>
    <scope>NUCLEOTIDE SEQUENCE [LARGE SCALE GENOMIC DNA]</scope>
    <source>
        <strain evidence="1">Lindley</strain>
    </source>
</reference>
<dbReference type="Gene3D" id="3.20.20.70">
    <property type="entry name" value="Aldolase class I"/>
    <property type="match status" value="2"/>
</dbReference>
<protein>
    <submittedName>
        <fullName evidence="2">Transposase</fullName>
    </submittedName>
</protein>
<organism evidence="1 2">
    <name type="scientific">Globodera pallida</name>
    <name type="common">Potato cyst nematode worm</name>
    <name type="synonym">Heterodera pallida</name>
    <dbReference type="NCBI Taxonomy" id="36090"/>
    <lineage>
        <taxon>Eukaryota</taxon>
        <taxon>Metazoa</taxon>
        <taxon>Ecdysozoa</taxon>
        <taxon>Nematoda</taxon>
        <taxon>Chromadorea</taxon>
        <taxon>Rhabditida</taxon>
        <taxon>Tylenchina</taxon>
        <taxon>Tylenchomorpha</taxon>
        <taxon>Tylenchoidea</taxon>
        <taxon>Heteroderidae</taxon>
        <taxon>Heteroderinae</taxon>
        <taxon>Globodera</taxon>
    </lineage>
</organism>